<name>A0ABQ9GPZ9_9NEOP</name>
<dbReference type="SUPFAM" id="SSF53098">
    <property type="entry name" value="Ribonuclease H-like"/>
    <property type="match status" value="1"/>
</dbReference>
<organism evidence="3 4">
    <name type="scientific">Dryococelus australis</name>
    <dbReference type="NCBI Taxonomy" id="614101"/>
    <lineage>
        <taxon>Eukaryota</taxon>
        <taxon>Metazoa</taxon>
        <taxon>Ecdysozoa</taxon>
        <taxon>Arthropoda</taxon>
        <taxon>Hexapoda</taxon>
        <taxon>Insecta</taxon>
        <taxon>Pterygota</taxon>
        <taxon>Neoptera</taxon>
        <taxon>Polyneoptera</taxon>
        <taxon>Phasmatodea</taxon>
        <taxon>Verophasmatodea</taxon>
        <taxon>Anareolatae</taxon>
        <taxon>Phasmatidae</taxon>
        <taxon>Eurycanthinae</taxon>
        <taxon>Dryococelus</taxon>
    </lineage>
</organism>
<protein>
    <submittedName>
        <fullName evidence="3">Uncharacterized protein</fullName>
    </submittedName>
</protein>
<gene>
    <name evidence="3" type="ORF">PR048_024939</name>
</gene>
<feature type="compositionally biased region" description="Basic residues" evidence="1">
    <location>
        <begin position="431"/>
        <end position="443"/>
    </location>
</feature>
<evidence type="ECO:0000256" key="2">
    <source>
        <dbReference type="SAM" id="Phobius"/>
    </source>
</evidence>
<proteinExistence type="predicted"/>
<feature type="region of interest" description="Disordered" evidence="1">
    <location>
        <begin position="474"/>
        <end position="502"/>
    </location>
</feature>
<keyword evidence="2" id="KW-0472">Membrane</keyword>
<feature type="transmembrane region" description="Helical" evidence="2">
    <location>
        <begin position="1406"/>
        <end position="1428"/>
    </location>
</feature>
<feature type="compositionally biased region" description="Basic and acidic residues" evidence="1">
    <location>
        <begin position="481"/>
        <end position="495"/>
    </location>
</feature>
<evidence type="ECO:0000313" key="4">
    <source>
        <dbReference type="Proteomes" id="UP001159363"/>
    </source>
</evidence>
<dbReference type="InterPro" id="IPR036397">
    <property type="entry name" value="RNaseH_sf"/>
</dbReference>
<dbReference type="PANTHER" id="PTHR47326">
    <property type="entry name" value="TRANSPOSABLE ELEMENT TC3 TRANSPOSASE-LIKE PROTEIN"/>
    <property type="match status" value="1"/>
</dbReference>
<comment type="caution">
    <text evidence="3">The sequence shown here is derived from an EMBL/GenBank/DDBJ whole genome shotgun (WGS) entry which is preliminary data.</text>
</comment>
<dbReference type="EMBL" id="JARBHB010000010">
    <property type="protein sequence ID" value="KAJ8874098.1"/>
    <property type="molecule type" value="Genomic_DNA"/>
</dbReference>
<dbReference type="Gene3D" id="3.30.420.10">
    <property type="entry name" value="Ribonuclease H-like superfamily/Ribonuclease H"/>
    <property type="match status" value="1"/>
</dbReference>
<evidence type="ECO:0000313" key="3">
    <source>
        <dbReference type="EMBL" id="KAJ8874098.1"/>
    </source>
</evidence>
<keyword evidence="2" id="KW-0812">Transmembrane</keyword>
<dbReference type="Proteomes" id="UP001159363">
    <property type="component" value="Chromosome 9"/>
</dbReference>
<sequence>MELPPIVANFAGCILFNAPVSTRRDLSFGAEISALARRNRETYRLEMFSHARNCRLSLRVPTSASRACAVATQGMLASKLASEDAHADDAGAPVVYCIYDSHLVCRYCQEICSHLGELITRLWCRNGSPCEVTSSFPPTFRRGKSSTRMFPSLSPDAATVSAARGCSSKTLASLLVGIPPPAWAGKGRSGKLHASGVRKGVPAVTCTIGHNINNMCVSLMQYVWMTRDIAATHVGGMMHDVTLHSRFPFPPSHSVVSRPVCPICPLFAARHYYDSLGTVDVNVEECTNSEMTDMVWIYGDARGNDRAAARVYSQRYPARRQPNHHQQTQRTRLNSMLCSGELKDKDEEGFFFLPKSDSAVCTRAMRKQLMTHGALLLKLVKIPSTAAHVQGKADCLLPFRGFQNSPVNISHFALHLHWYTTMKRNSPNGAQKKKRKKKKKRQSFKSAVAGWIVPEICHIIQFGININNFESEEQTQIETDNQERQGNERLTNEPRECEEDKLEEVTLEDDKLEEDSLSVDLIKRGSEAYQNKDGPFDTVTGSGDKIKGSIRRITSDCFYISLPNGEKILRTWMAYSLKNKLTEKKALDITDDIIKTIEQDGIDIALCRGQGYDNGSTMTGVLSGVQARIRKLNPKALFIPCANYSLNLFGVYSFATVSQCVNFFGALGSLYCFFSVSTYRWTILVTNVGVTVKRLSDTIWSAHYEAVKPVHVSFKEIVNAIEELCDPAGTVKTRGAAQTLLPVVCDFSFSYFLYFWNNVLEAVNHTQKYLQNVGISLEKCAIKMRSLKNFLKDKINESLKQALQFATNIWEEMDIPLVKRRTVRKKKMMPGEKAQDEPLSLKEEFEKINVGVYWQVLSRDRHSQQIHGKYISSFCSSRAQESDHNLRRRTSINRPHPQFEEAVLEKVADDASTTSRAVERRMYASHRMAQYGVPSMNSCCNHTMCVGYKHWGQQIILSYVHVGRLLQQSKRPYVGRLQPTRGYQHHFAINIWAGIVGDNVIGPFLLPNSVVGFQYYNSLQFRLTQLIENVPLAIRERMWLQHHGAPPHFTRNERDHLNTTYPDRWIGRWMGPGFLKACVYETPVASEKNLLARVVTACDHMRDTPGVFQPVRQSLIRLMNYCIDMDGAHFEHAFRTDDALLRHGIYMCLHTLVQSRFWAHYVRITTRNTDCIVHHTSSLNAPHMCFSRLQSQLVSAKKYHAVVFVSTLCCTNCHLHSCVTLWCNTYVTNVILLFACWFLAILFRRAASLLATHQAEPGSIPGWVTPGYSHVGIVPDDAAGGRVFTEFSRLPHTFIPAQLHTHLNHLYRLSRPRCYVPPHSLHTFGGDSPLNSSGCMKGCLLTRPCYCYHFVCDLTGNGTSAEEVDSPAGTPPEEVDGMLIAIVLITVVLIASMVLIVALIEIVARIAIVELIVVCVVPIMLCVAPTTLRHWSTHNLGFVLNNAAPLQAATMLPSADLGMLFQCIALHKLHWTNVAILHRTKKDSRTDRSLIPTDDAVRGSMIVEVKGRLSYSQFIFAVWEHSAGRGGGVTPLLAEKRMDDRPFAFLYSAPMRHTRRYSSCRLSHHGG</sequence>
<keyword evidence="4" id="KW-1185">Reference proteome</keyword>
<dbReference type="PANTHER" id="PTHR47326:SF1">
    <property type="entry name" value="HTH PSQ-TYPE DOMAIN-CONTAINING PROTEIN"/>
    <property type="match status" value="1"/>
</dbReference>
<reference evidence="3 4" key="1">
    <citation type="submission" date="2023-02" db="EMBL/GenBank/DDBJ databases">
        <title>LHISI_Scaffold_Assembly.</title>
        <authorList>
            <person name="Stuart O.P."/>
            <person name="Cleave R."/>
            <person name="Magrath M.J.L."/>
            <person name="Mikheyev A.S."/>
        </authorList>
    </citation>
    <scope>NUCLEOTIDE SEQUENCE [LARGE SCALE GENOMIC DNA]</scope>
    <source>
        <strain evidence="3">Daus_M_001</strain>
        <tissue evidence="3">Leg muscle</tissue>
    </source>
</reference>
<feature type="transmembrane region" description="Helical" evidence="2">
    <location>
        <begin position="1379"/>
        <end position="1400"/>
    </location>
</feature>
<keyword evidence="2" id="KW-1133">Transmembrane helix</keyword>
<feature type="region of interest" description="Disordered" evidence="1">
    <location>
        <begin position="424"/>
        <end position="443"/>
    </location>
</feature>
<accession>A0ABQ9GPZ9</accession>
<dbReference type="InterPro" id="IPR012337">
    <property type="entry name" value="RNaseH-like_sf"/>
</dbReference>
<evidence type="ECO:0000256" key="1">
    <source>
        <dbReference type="SAM" id="MobiDB-lite"/>
    </source>
</evidence>